<feature type="transmembrane region" description="Helical" evidence="1">
    <location>
        <begin position="20"/>
        <end position="41"/>
    </location>
</feature>
<evidence type="ECO:0000313" key="3">
    <source>
        <dbReference type="Proteomes" id="UP001060112"/>
    </source>
</evidence>
<dbReference type="RefSeq" id="WP_290138586.1">
    <property type="nucleotide sequence ID" value="NZ_CP101620.1"/>
</dbReference>
<proteinExistence type="predicted"/>
<accession>A0ABY5HZ10</accession>
<evidence type="ECO:0000256" key="1">
    <source>
        <dbReference type="SAM" id="Phobius"/>
    </source>
</evidence>
<evidence type="ECO:0008006" key="4">
    <source>
        <dbReference type="Google" id="ProtNLM"/>
    </source>
</evidence>
<keyword evidence="1" id="KW-1133">Transmembrane helix</keyword>
<keyword evidence="1" id="KW-0472">Membrane</keyword>
<reference evidence="2" key="1">
    <citation type="submission" date="2022-07" db="EMBL/GenBank/DDBJ databases">
        <title>Faecal culturing of patients with breast cancer.</title>
        <authorList>
            <person name="Teng N.M.Y."/>
            <person name="Kiu R."/>
            <person name="Evans R."/>
            <person name="Baker D.J."/>
            <person name="Zenner C."/>
            <person name="Robinson S.D."/>
            <person name="Hall L.J."/>
        </authorList>
    </citation>
    <scope>NUCLEOTIDE SEQUENCE</scope>
    <source>
        <strain evidence="2">LH1062</strain>
    </source>
</reference>
<name>A0ABY5HZ10_9FIRM</name>
<organism evidence="2 3">
    <name type="scientific">Allocoprobacillus halotolerans</name>
    <dbReference type="NCBI Taxonomy" id="2944914"/>
    <lineage>
        <taxon>Bacteria</taxon>
        <taxon>Bacillati</taxon>
        <taxon>Bacillota</taxon>
        <taxon>Erysipelotrichia</taxon>
        <taxon>Erysipelotrichales</taxon>
        <taxon>Erysipelotrichaceae</taxon>
        <taxon>Allocoprobacillus</taxon>
    </lineage>
</organism>
<dbReference type="EMBL" id="CP101620">
    <property type="protein sequence ID" value="UTY38329.1"/>
    <property type="molecule type" value="Genomic_DNA"/>
</dbReference>
<feature type="transmembrane region" description="Helical" evidence="1">
    <location>
        <begin position="53"/>
        <end position="69"/>
    </location>
</feature>
<evidence type="ECO:0000313" key="2">
    <source>
        <dbReference type="EMBL" id="UTY38329.1"/>
    </source>
</evidence>
<dbReference type="Proteomes" id="UP001060112">
    <property type="component" value="Chromosome"/>
</dbReference>
<keyword evidence="1" id="KW-0812">Transmembrane</keyword>
<sequence>MVNLNYVSRVDLFYQDLGNPILFLSSAISGIYMIIIFSKFIQNFKPIQYVGKNSLLFYAFHSPIFIPIADKIVEILIIQNIPLICYDTIKMFIALFTVCIGMVIVCEIVNRYFSFVLGKKKLV</sequence>
<keyword evidence="3" id="KW-1185">Reference proteome</keyword>
<protein>
    <recommendedName>
        <fullName evidence="4">Acyltransferase-like protein</fullName>
    </recommendedName>
</protein>
<gene>
    <name evidence="2" type="ORF">NMU03_11670</name>
</gene>
<feature type="transmembrane region" description="Helical" evidence="1">
    <location>
        <begin position="89"/>
        <end position="113"/>
    </location>
</feature>